<dbReference type="PROSITE" id="PS50255">
    <property type="entry name" value="CYTOCHROME_B5_2"/>
    <property type="match status" value="1"/>
</dbReference>
<dbReference type="SMART" id="SM01117">
    <property type="entry name" value="Cyt-b5"/>
    <property type="match status" value="1"/>
</dbReference>
<dbReference type="GO" id="GO:0020037">
    <property type="term" value="F:heme binding"/>
    <property type="evidence" value="ECO:0007669"/>
    <property type="project" value="UniProtKB-UniRule"/>
</dbReference>
<dbReference type="GO" id="GO:0016020">
    <property type="term" value="C:membrane"/>
    <property type="evidence" value="ECO:0007669"/>
    <property type="project" value="TreeGrafter"/>
</dbReference>
<dbReference type="EMBL" id="CABFNQ020000661">
    <property type="protein sequence ID" value="CAH0021762.1"/>
    <property type="molecule type" value="Genomic_DNA"/>
</dbReference>
<protein>
    <recommendedName>
        <fullName evidence="6">Cytochrome b5 heme-binding domain-containing protein</fullName>
    </recommendedName>
</protein>
<dbReference type="OrthoDB" id="260519at2759"/>
<keyword evidence="3 5" id="KW-0408">Iron</keyword>
<evidence type="ECO:0000313" key="8">
    <source>
        <dbReference type="Proteomes" id="UP000696573"/>
    </source>
</evidence>
<dbReference type="Gene3D" id="3.10.120.10">
    <property type="entry name" value="Cytochrome b5-like heme/steroid binding domain"/>
    <property type="match status" value="1"/>
</dbReference>
<dbReference type="InterPro" id="IPR001199">
    <property type="entry name" value="Cyt_B5-like_heme/steroid-bd"/>
</dbReference>
<dbReference type="InterPro" id="IPR018506">
    <property type="entry name" value="Cyt_B5_heme-BS"/>
</dbReference>
<dbReference type="PANTHER" id="PTHR19359">
    <property type="entry name" value="CYTOCHROME B5"/>
    <property type="match status" value="1"/>
</dbReference>
<evidence type="ECO:0000256" key="3">
    <source>
        <dbReference type="ARBA" id="ARBA00023004"/>
    </source>
</evidence>
<comment type="similarity">
    <text evidence="4 5">Belongs to the cytochrome b5 family.</text>
</comment>
<dbReference type="PROSITE" id="PS00191">
    <property type="entry name" value="CYTOCHROME_B5_1"/>
    <property type="match status" value="1"/>
</dbReference>
<evidence type="ECO:0000256" key="1">
    <source>
        <dbReference type="ARBA" id="ARBA00022617"/>
    </source>
</evidence>
<comment type="caution">
    <text evidence="7">The sequence shown here is derived from an EMBL/GenBank/DDBJ whole genome shotgun (WGS) entry which is preliminary data.</text>
</comment>
<keyword evidence="2 5" id="KW-0479">Metal-binding</keyword>
<dbReference type="PRINTS" id="PR00363">
    <property type="entry name" value="CYTOCHROMEB5"/>
</dbReference>
<evidence type="ECO:0000256" key="2">
    <source>
        <dbReference type="ARBA" id="ARBA00022723"/>
    </source>
</evidence>
<keyword evidence="1 5" id="KW-0349">Heme</keyword>
<organism evidence="7 8">
    <name type="scientific">Clonostachys rhizophaga</name>
    <dbReference type="NCBI Taxonomy" id="160324"/>
    <lineage>
        <taxon>Eukaryota</taxon>
        <taxon>Fungi</taxon>
        <taxon>Dikarya</taxon>
        <taxon>Ascomycota</taxon>
        <taxon>Pezizomycotina</taxon>
        <taxon>Sordariomycetes</taxon>
        <taxon>Hypocreomycetidae</taxon>
        <taxon>Hypocreales</taxon>
        <taxon>Bionectriaceae</taxon>
        <taxon>Clonostachys</taxon>
    </lineage>
</organism>
<dbReference type="GO" id="GO:0046872">
    <property type="term" value="F:metal ion binding"/>
    <property type="evidence" value="ECO:0007669"/>
    <property type="project" value="UniProtKB-UniRule"/>
</dbReference>
<dbReference type="SUPFAM" id="SSF55856">
    <property type="entry name" value="Cytochrome b5-like heme/steroid binding domain"/>
    <property type="match status" value="1"/>
</dbReference>
<dbReference type="AlphaFoldDB" id="A0A9N9VE43"/>
<dbReference type="InterPro" id="IPR050668">
    <property type="entry name" value="Cytochrome_b5"/>
</dbReference>
<evidence type="ECO:0000256" key="4">
    <source>
        <dbReference type="ARBA" id="ARBA00038168"/>
    </source>
</evidence>
<name>A0A9N9VE43_9HYPO</name>
<keyword evidence="8" id="KW-1185">Reference proteome</keyword>
<accession>A0A9N9VE43</accession>
<proteinExistence type="inferred from homology"/>
<dbReference type="Proteomes" id="UP000696573">
    <property type="component" value="Unassembled WGS sequence"/>
</dbReference>
<reference evidence="7" key="1">
    <citation type="submission" date="2021-10" db="EMBL/GenBank/DDBJ databases">
        <authorList>
            <person name="Piombo E."/>
        </authorList>
    </citation>
    <scope>NUCLEOTIDE SEQUENCE</scope>
</reference>
<evidence type="ECO:0000313" key="7">
    <source>
        <dbReference type="EMBL" id="CAH0021762.1"/>
    </source>
</evidence>
<dbReference type="Pfam" id="PF00173">
    <property type="entry name" value="Cyt-b5"/>
    <property type="match status" value="1"/>
</dbReference>
<sequence>MIIHGKVYDATSYMNKHPGGSDLLVKGRVEDATEVFDHSKHSDKAKEILKALPVGTLAIPPDAATDQR</sequence>
<feature type="domain" description="Cytochrome b5 heme-binding" evidence="6">
    <location>
        <begin position="1"/>
        <end position="58"/>
    </location>
</feature>
<gene>
    <name evidence="7" type="ORF">CRHIZ90672A_00018561</name>
</gene>
<dbReference type="InterPro" id="IPR036400">
    <property type="entry name" value="Cyt_B5-like_heme/steroid_sf"/>
</dbReference>
<evidence type="ECO:0000259" key="6">
    <source>
        <dbReference type="PROSITE" id="PS50255"/>
    </source>
</evidence>
<evidence type="ECO:0000256" key="5">
    <source>
        <dbReference type="RuleBase" id="RU362121"/>
    </source>
</evidence>